<feature type="compositionally biased region" description="Pro residues" evidence="4">
    <location>
        <begin position="328"/>
        <end position="339"/>
    </location>
</feature>
<feature type="compositionally biased region" description="Basic and acidic residues" evidence="4">
    <location>
        <begin position="345"/>
        <end position="354"/>
    </location>
</feature>
<dbReference type="InterPro" id="IPR036188">
    <property type="entry name" value="FAD/NAD-bd_sf"/>
</dbReference>
<keyword evidence="3" id="KW-0274">FAD</keyword>
<proteinExistence type="predicted"/>
<organism evidence="6 7">
    <name type="scientific">Kroppenstedtia sanguinis</name>
    <dbReference type="NCBI Taxonomy" id="1380684"/>
    <lineage>
        <taxon>Bacteria</taxon>
        <taxon>Bacillati</taxon>
        <taxon>Bacillota</taxon>
        <taxon>Bacilli</taxon>
        <taxon>Bacillales</taxon>
        <taxon>Thermoactinomycetaceae</taxon>
        <taxon>Kroppenstedtia</taxon>
    </lineage>
</organism>
<feature type="domain" description="MnmG N-terminal" evidence="5">
    <location>
        <begin position="9"/>
        <end position="51"/>
    </location>
</feature>
<dbReference type="Proteomes" id="UP001597282">
    <property type="component" value="Unassembled WGS sequence"/>
</dbReference>
<gene>
    <name evidence="6" type="ORF">ACFQ4Y_09475</name>
</gene>
<evidence type="ECO:0000313" key="7">
    <source>
        <dbReference type="Proteomes" id="UP001597282"/>
    </source>
</evidence>
<feature type="compositionally biased region" description="Basic and acidic residues" evidence="4">
    <location>
        <begin position="125"/>
        <end position="135"/>
    </location>
</feature>
<accession>A0ABW4C8S9</accession>
<evidence type="ECO:0000313" key="6">
    <source>
        <dbReference type="EMBL" id="MFD1427154.1"/>
    </source>
</evidence>
<dbReference type="Pfam" id="PF01134">
    <property type="entry name" value="GIDA"/>
    <property type="match status" value="1"/>
</dbReference>
<reference evidence="7" key="1">
    <citation type="journal article" date="2019" name="Int. J. Syst. Evol. Microbiol.">
        <title>The Global Catalogue of Microorganisms (GCM) 10K type strain sequencing project: providing services to taxonomists for standard genome sequencing and annotation.</title>
        <authorList>
            <consortium name="The Broad Institute Genomics Platform"/>
            <consortium name="The Broad Institute Genome Sequencing Center for Infectious Disease"/>
            <person name="Wu L."/>
            <person name="Ma J."/>
        </authorList>
    </citation>
    <scope>NUCLEOTIDE SEQUENCE [LARGE SCALE GENOMIC DNA]</scope>
    <source>
        <strain evidence="7">S1</strain>
    </source>
</reference>
<sequence length="512" mass="57480">MTYSGKDYDVIVIGKGHAGKEAAKKAARMGKTALLLKLNPGSIASVMCSSSQQESPGEIPSGIQAQLVSLEDENNWSQKLKFEPLDSDSHHSVYILQVPEIDPEKNLLFGESLPSEEEPTPAEIEAEHIPTEPRSTRQSLGSFAKTEEIAESAPPSDHSRDRESISPDPEPEPPEDTVFHQREIYNRKRLLHRQSPSVGRGHPTVEPSGQKGKSREPVFREREKDLRKKLVQDRRSSVEQTPPRRESLSSPHIHGKPTREPSVTEERSLPDAKESHTEPFAHTQKSGQRPAKRTSSSVIPMDQGRIKHRKANRPKEPFHLIDKEKRTPPPATNSEPPSPDSSLVWEERNPKREQALTYEPFQEMKEKGPLSRHHMNPTREKSGPRQEGPSVSPTPGPLQSPSRKPPSNPKREEPGMVPKQQRVASPPPLRREEPNKEQKTASHFHLNQEAARNVLKNSNEGLKKDELDISDPFGESYDELFTPFSGSDPQDVQLEKRKLALRGLHNLINNLG</sequence>
<evidence type="ECO:0000256" key="2">
    <source>
        <dbReference type="ARBA" id="ARBA00022630"/>
    </source>
</evidence>
<protein>
    <submittedName>
        <fullName evidence="6">FAD-dependent oxidoreductase</fullName>
    </submittedName>
</protein>
<evidence type="ECO:0000256" key="4">
    <source>
        <dbReference type="SAM" id="MobiDB-lite"/>
    </source>
</evidence>
<evidence type="ECO:0000256" key="3">
    <source>
        <dbReference type="ARBA" id="ARBA00022827"/>
    </source>
</evidence>
<feature type="compositionally biased region" description="Basic and acidic residues" evidence="4">
    <location>
        <begin position="257"/>
        <end position="279"/>
    </location>
</feature>
<dbReference type="Gene3D" id="3.50.50.60">
    <property type="entry name" value="FAD/NAD(P)-binding domain"/>
    <property type="match status" value="1"/>
</dbReference>
<dbReference type="SUPFAM" id="SSF51905">
    <property type="entry name" value="FAD/NAD(P)-binding domain"/>
    <property type="match status" value="1"/>
</dbReference>
<name>A0ABW4C8S9_9BACL</name>
<feature type="compositionally biased region" description="Basic and acidic residues" evidence="4">
    <location>
        <begin position="313"/>
        <end position="327"/>
    </location>
</feature>
<feature type="compositionally biased region" description="Polar residues" evidence="4">
    <location>
        <begin position="283"/>
        <end position="298"/>
    </location>
</feature>
<keyword evidence="2" id="KW-0285">Flavoprotein</keyword>
<comment type="caution">
    <text evidence="6">The sequence shown here is derived from an EMBL/GenBank/DDBJ whole genome shotgun (WGS) entry which is preliminary data.</text>
</comment>
<evidence type="ECO:0000256" key="1">
    <source>
        <dbReference type="ARBA" id="ARBA00001974"/>
    </source>
</evidence>
<comment type="cofactor">
    <cofactor evidence="1">
        <name>FAD</name>
        <dbReference type="ChEBI" id="CHEBI:57692"/>
    </cofactor>
</comment>
<feature type="compositionally biased region" description="Basic and acidic residues" evidence="4">
    <location>
        <begin position="213"/>
        <end position="247"/>
    </location>
</feature>
<feature type="compositionally biased region" description="Pro residues" evidence="4">
    <location>
        <begin position="392"/>
        <end position="408"/>
    </location>
</feature>
<dbReference type="RefSeq" id="WP_380164907.1">
    <property type="nucleotide sequence ID" value="NZ_JBHTNU010000007.1"/>
</dbReference>
<feature type="compositionally biased region" description="Basic and acidic residues" evidence="4">
    <location>
        <begin position="177"/>
        <end position="186"/>
    </location>
</feature>
<dbReference type="EMBL" id="JBHTNU010000007">
    <property type="protein sequence ID" value="MFD1427154.1"/>
    <property type="molecule type" value="Genomic_DNA"/>
</dbReference>
<feature type="compositionally biased region" description="Basic and acidic residues" evidence="4">
    <location>
        <begin position="429"/>
        <end position="440"/>
    </location>
</feature>
<feature type="region of interest" description="Disordered" evidence="4">
    <location>
        <begin position="111"/>
        <end position="449"/>
    </location>
</feature>
<dbReference type="InterPro" id="IPR040131">
    <property type="entry name" value="MnmG_N"/>
</dbReference>
<evidence type="ECO:0000259" key="5">
    <source>
        <dbReference type="Pfam" id="PF01134"/>
    </source>
</evidence>
<keyword evidence="7" id="KW-1185">Reference proteome</keyword>